<keyword evidence="12" id="KW-1185">Reference proteome</keyword>
<dbReference type="EMBL" id="FWFW01000010">
    <property type="protein sequence ID" value="SLN56597.1"/>
    <property type="molecule type" value="Genomic_DNA"/>
</dbReference>
<dbReference type="GO" id="GO:0005886">
    <property type="term" value="C:plasma membrane"/>
    <property type="evidence" value="ECO:0007669"/>
    <property type="project" value="UniProtKB-SubCell"/>
</dbReference>
<evidence type="ECO:0000259" key="10">
    <source>
        <dbReference type="Pfam" id="PF04290"/>
    </source>
</evidence>
<evidence type="ECO:0000313" key="12">
    <source>
        <dbReference type="Proteomes" id="UP000193307"/>
    </source>
</evidence>
<evidence type="ECO:0000256" key="3">
    <source>
        <dbReference type="ARBA" id="ARBA00022475"/>
    </source>
</evidence>
<evidence type="ECO:0000256" key="2">
    <source>
        <dbReference type="ARBA" id="ARBA00022448"/>
    </source>
</evidence>
<evidence type="ECO:0000313" key="11">
    <source>
        <dbReference type="EMBL" id="SLN56597.1"/>
    </source>
</evidence>
<dbReference type="STRING" id="658057.SAMN04488032_11463"/>
<feature type="transmembrane region" description="Helical" evidence="9">
    <location>
        <begin position="54"/>
        <end position="72"/>
    </location>
</feature>
<keyword evidence="6 9" id="KW-1133">Transmembrane helix</keyword>
<accession>A0A1Y5TBG2</accession>
<feature type="domain" description="Tripartite ATP-independent periplasmic transporters DctQ component" evidence="10">
    <location>
        <begin position="30"/>
        <end position="154"/>
    </location>
</feature>
<keyword evidence="7 9" id="KW-0472">Membrane</keyword>
<keyword evidence="2 9" id="KW-0813">Transport</keyword>
<dbReference type="InterPro" id="IPR055348">
    <property type="entry name" value="DctQ"/>
</dbReference>
<evidence type="ECO:0000256" key="1">
    <source>
        <dbReference type="ARBA" id="ARBA00004429"/>
    </source>
</evidence>
<dbReference type="InterPro" id="IPR007387">
    <property type="entry name" value="TRAP_DctQ"/>
</dbReference>
<evidence type="ECO:0000256" key="7">
    <source>
        <dbReference type="ARBA" id="ARBA00023136"/>
    </source>
</evidence>
<dbReference type="PANTHER" id="PTHR35011">
    <property type="entry name" value="2,3-DIKETO-L-GULONATE TRAP TRANSPORTER SMALL PERMEASE PROTEIN YIAM"/>
    <property type="match status" value="1"/>
</dbReference>
<feature type="transmembrane region" description="Helical" evidence="9">
    <location>
        <begin position="21"/>
        <end position="48"/>
    </location>
</feature>
<feature type="transmembrane region" description="Helical" evidence="9">
    <location>
        <begin position="93"/>
        <end position="114"/>
    </location>
</feature>
<comment type="function">
    <text evidence="9">Part of the tripartite ATP-independent periplasmic (TRAP) transport system.</text>
</comment>
<organism evidence="11 12">
    <name type="scientific">Pacificibacter marinus</name>
    <dbReference type="NCBI Taxonomy" id="658057"/>
    <lineage>
        <taxon>Bacteria</taxon>
        <taxon>Pseudomonadati</taxon>
        <taxon>Pseudomonadota</taxon>
        <taxon>Alphaproteobacteria</taxon>
        <taxon>Rhodobacterales</taxon>
        <taxon>Roseobacteraceae</taxon>
        <taxon>Pacificibacter</taxon>
    </lineage>
</organism>
<dbReference type="RefSeq" id="WP_170842209.1">
    <property type="nucleotide sequence ID" value="NZ_FNZV01000014.1"/>
</dbReference>
<evidence type="ECO:0000256" key="5">
    <source>
        <dbReference type="ARBA" id="ARBA00022692"/>
    </source>
</evidence>
<evidence type="ECO:0000256" key="4">
    <source>
        <dbReference type="ARBA" id="ARBA00022519"/>
    </source>
</evidence>
<reference evidence="11 12" key="1">
    <citation type="submission" date="2017-03" db="EMBL/GenBank/DDBJ databases">
        <authorList>
            <person name="Afonso C.L."/>
            <person name="Miller P.J."/>
            <person name="Scott M.A."/>
            <person name="Spackman E."/>
            <person name="Goraichik I."/>
            <person name="Dimitrov K.M."/>
            <person name="Suarez D.L."/>
            <person name="Swayne D.E."/>
        </authorList>
    </citation>
    <scope>NUCLEOTIDE SEQUENCE [LARGE SCALE GENOMIC DNA]</scope>
    <source>
        <strain evidence="11 12">CECT 7971</strain>
    </source>
</reference>
<proteinExistence type="inferred from homology"/>
<evidence type="ECO:0000256" key="6">
    <source>
        <dbReference type="ARBA" id="ARBA00022989"/>
    </source>
</evidence>
<name>A0A1Y5TBG2_9RHOB</name>
<keyword evidence="5 9" id="KW-0812">Transmembrane</keyword>
<dbReference type="GO" id="GO:0015740">
    <property type="term" value="P:C4-dicarboxylate transport"/>
    <property type="evidence" value="ECO:0007669"/>
    <property type="project" value="TreeGrafter"/>
</dbReference>
<comment type="similarity">
    <text evidence="8 9">Belongs to the TRAP transporter small permease family.</text>
</comment>
<dbReference type="GO" id="GO:0022857">
    <property type="term" value="F:transmembrane transporter activity"/>
    <property type="evidence" value="ECO:0007669"/>
    <property type="project" value="UniProtKB-UniRule"/>
</dbReference>
<dbReference type="AlphaFoldDB" id="A0A1Y5TBG2"/>
<feature type="transmembrane region" description="Helical" evidence="9">
    <location>
        <begin position="134"/>
        <end position="153"/>
    </location>
</feature>
<sequence>MNGIRTGIAKANCLLDTLEKYIITFFLVGIVLMIFSGVLSRFVFHYAIAFTEELSRFFFIWGALIGAAAGMKTGEHAGIPLIANRFGPRGRKVIECAVTIGVIIFLCYLVSMTWVSTARSFKSGQISTTTEIPIWTINAGMMIAFAIAVLRACQGFFLGSFSPDLDFIIDEEA</sequence>
<comment type="subunit">
    <text evidence="9">The complex comprises the extracytoplasmic solute receptor protein and the two transmembrane proteins.</text>
</comment>
<keyword evidence="4 9" id="KW-0997">Cell inner membrane</keyword>
<dbReference type="Pfam" id="PF04290">
    <property type="entry name" value="DctQ"/>
    <property type="match status" value="1"/>
</dbReference>
<dbReference type="PANTHER" id="PTHR35011:SF2">
    <property type="entry name" value="2,3-DIKETO-L-GULONATE TRAP TRANSPORTER SMALL PERMEASE PROTEIN YIAM"/>
    <property type="match status" value="1"/>
</dbReference>
<evidence type="ECO:0000256" key="9">
    <source>
        <dbReference type="RuleBase" id="RU369079"/>
    </source>
</evidence>
<gene>
    <name evidence="11" type="primary">yiaM_2</name>
    <name evidence="11" type="ORF">PAM7971_02925</name>
</gene>
<evidence type="ECO:0000256" key="8">
    <source>
        <dbReference type="ARBA" id="ARBA00038436"/>
    </source>
</evidence>
<comment type="subcellular location">
    <subcellularLocation>
        <location evidence="1 9">Cell inner membrane</location>
        <topology evidence="1 9">Multi-pass membrane protein</topology>
    </subcellularLocation>
</comment>
<protein>
    <recommendedName>
        <fullName evidence="9">TRAP transporter small permease protein</fullName>
    </recommendedName>
</protein>
<keyword evidence="3" id="KW-1003">Cell membrane</keyword>
<dbReference type="Proteomes" id="UP000193307">
    <property type="component" value="Unassembled WGS sequence"/>
</dbReference>